<dbReference type="Proteomes" id="UP000199026">
    <property type="component" value="Unassembled WGS sequence"/>
</dbReference>
<name>A0A1H3I1B0_9RHOB</name>
<keyword evidence="2" id="KW-0732">Signal</keyword>
<evidence type="ECO:0000256" key="1">
    <source>
        <dbReference type="SAM" id="MobiDB-lite"/>
    </source>
</evidence>
<keyword evidence="4" id="KW-1185">Reference proteome</keyword>
<evidence type="ECO:0000256" key="2">
    <source>
        <dbReference type="SAM" id="SignalP"/>
    </source>
</evidence>
<evidence type="ECO:0000313" key="4">
    <source>
        <dbReference type="Proteomes" id="UP000199026"/>
    </source>
</evidence>
<proteinExistence type="predicted"/>
<dbReference type="AlphaFoldDB" id="A0A1H3I1B0"/>
<dbReference type="RefSeq" id="WP_089887982.1">
    <property type="nucleotide sequence ID" value="NZ_CALJFH010000017.1"/>
</dbReference>
<feature type="chain" id="PRO_5011730871" description="Peptidase propeptide and YPEB domain-containing protein" evidence="2">
    <location>
        <begin position="22"/>
        <end position="183"/>
    </location>
</feature>
<dbReference type="GeneID" id="78123570"/>
<feature type="compositionally biased region" description="Acidic residues" evidence="1">
    <location>
        <begin position="173"/>
        <end position="183"/>
    </location>
</feature>
<accession>A0A1H3I1B0</accession>
<organism evidence="3 4">
    <name type="scientific">Lentibacter algarum</name>
    <dbReference type="NCBI Taxonomy" id="576131"/>
    <lineage>
        <taxon>Bacteria</taxon>
        <taxon>Pseudomonadati</taxon>
        <taxon>Pseudomonadota</taxon>
        <taxon>Alphaproteobacteria</taxon>
        <taxon>Rhodobacterales</taxon>
        <taxon>Roseobacteraceae</taxon>
        <taxon>Lentibacter</taxon>
    </lineage>
</organism>
<evidence type="ECO:0000313" key="3">
    <source>
        <dbReference type="EMBL" id="SDY21215.1"/>
    </source>
</evidence>
<feature type="compositionally biased region" description="Basic and acidic residues" evidence="1">
    <location>
        <begin position="82"/>
        <end position="172"/>
    </location>
</feature>
<sequence>MKRILMTTTALVLGFCVHVNAGTFEEAALNTFQEQGYSNIDVSTSGNQVNVQAVKEGIVVDITYDSDTGAVISQDASYADDNDGHDSSDSHDDNDSHDSNDSHDDNDGHDSNDSHDDNDGHDSNDSHDSSDDHGRGDGESDGHDSDSHDGHGGDSDSDGHGGDSDSDGHGGDSDSDGDSDGDD</sequence>
<feature type="signal peptide" evidence="2">
    <location>
        <begin position="1"/>
        <end position="21"/>
    </location>
</feature>
<protein>
    <recommendedName>
        <fullName evidence="5">Peptidase propeptide and YPEB domain-containing protein</fullName>
    </recommendedName>
</protein>
<dbReference type="STRING" id="576131.SAMN05444486_101779"/>
<gene>
    <name evidence="3" type="ORF">SAMN05444486_101779</name>
</gene>
<feature type="region of interest" description="Disordered" evidence="1">
    <location>
        <begin position="76"/>
        <end position="183"/>
    </location>
</feature>
<reference evidence="3 4" key="1">
    <citation type="submission" date="2016-10" db="EMBL/GenBank/DDBJ databases">
        <authorList>
            <person name="de Groot N.N."/>
        </authorList>
    </citation>
    <scope>NUCLEOTIDE SEQUENCE [LARGE SCALE GENOMIC DNA]</scope>
    <source>
        <strain evidence="3 4">DSM 24677</strain>
    </source>
</reference>
<evidence type="ECO:0008006" key="5">
    <source>
        <dbReference type="Google" id="ProtNLM"/>
    </source>
</evidence>
<dbReference type="EMBL" id="FNPR01000001">
    <property type="protein sequence ID" value="SDY21215.1"/>
    <property type="molecule type" value="Genomic_DNA"/>
</dbReference>